<reference evidence="1" key="1">
    <citation type="journal article" date="2015" name="Nature">
        <title>Complex archaea that bridge the gap between prokaryotes and eukaryotes.</title>
        <authorList>
            <person name="Spang A."/>
            <person name="Saw J.H."/>
            <person name="Jorgensen S.L."/>
            <person name="Zaremba-Niedzwiedzka K."/>
            <person name="Martijn J."/>
            <person name="Lind A.E."/>
            <person name="van Eijk R."/>
            <person name="Schleper C."/>
            <person name="Guy L."/>
            <person name="Ettema T.J."/>
        </authorList>
    </citation>
    <scope>NUCLEOTIDE SEQUENCE</scope>
</reference>
<dbReference type="AlphaFoldDB" id="A0A0F9D637"/>
<gene>
    <name evidence="1" type="ORF">LCGC14_2239270</name>
</gene>
<comment type="caution">
    <text evidence="1">The sequence shown here is derived from an EMBL/GenBank/DDBJ whole genome shotgun (WGS) entry which is preliminary data.</text>
</comment>
<evidence type="ECO:0008006" key="2">
    <source>
        <dbReference type="Google" id="ProtNLM"/>
    </source>
</evidence>
<evidence type="ECO:0000313" key="1">
    <source>
        <dbReference type="EMBL" id="KKL57049.1"/>
    </source>
</evidence>
<accession>A0A0F9D637</accession>
<dbReference type="InterPro" id="IPR010767">
    <property type="entry name" value="Phage_CGC-2007_Cje0229"/>
</dbReference>
<organism evidence="1">
    <name type="scientific">marine sediment metagenome</name>
    <dbReference type="NCBI Taxonomy" id="412755"/>
    <lineage>
        <taxon>unclassified sequences</taxon>
        <taxon>metagenomes</taxon>
        <taxon>ecological metagenomes</taxon>
    </lineage>
</organism>
<protein>
    <recommendedName>
        <fullName evidence="2">DUF1353 domain-containing protein</fullName>
    </recommendedName>
</protein>
<dbReference type="EMBL" id="LAZR01030295">
    <property type="protein sequence ID" value="KKL57049.1"/>
    <property type="molecule type" value="Genomic_DNA"/>
</dbReference>
<name>A0A0F9D637_9ZZZZ</name>
<proteinExistence type="predicted"/>
<sequence length="121" mass="14424">MKKRIRNSFLTPLLVEVMPSGKRFKLLYPFTYYWRRYGIKVSVPAGFVTSKLGRYNKAAVLHDRAYQKQMVIVAGWSVWQITRQQADLLFLDAMIDLGVVKWKRTVMFGFVRMWGWLSWRK</sequence>
<dbReference type="Pfam" id="PF07087">
    <property type="entry name" value="DUF1353"/>
    <property type="match status" value="1"/>
</dbReference>